<dbReference type="PANTHER" id="PTHR43080:SF2">
    <property type="entry name" value="CBS DOMAIN-CONTAINING PROTEIN"/>
    <property type="match status" value="1"/>
</dbReference>
<evidence type="ECO:0000259" key="3">
    <source>
        <dbReference type="PROSITE" id="PS51371"/>
    </source>
</evidence>
<feature type="domain" description="CBS" evidence="3">
    <location>
        <begin position="72"/>
        <end position="127"/>
    </location>
</feature>
<reference evidence="4 5" key="1">
    <citation type="submission" date="2020-08" db="EMBL/GenBank/DDBJ databases">
        <title>Genome public.</title>
        <authorList>
            <person name="Liu C."/>
            <person name="Sun Q."/>
        </authorList>
    </citation>
    <scope>NUCLEOTIDE SEQUENCE [LARGE SCALE GENOMIC DNA]</scope>
    <source>
        <strain evidence="4 5">NSJ-27</strain>
    </source>
</reference>
<dbReference type="Pfam" id="PF00571">
    <property type="entry name" value="CBS"/>
    <property type="match status" value="2"/>
</dbReference>
<dbReference type="EMBL" id="JACOQK010000001">
    <property type="protein sequence ID" value="MBC5788350.1"/>
    <property type="molecule type" value="Genomic_DNA"/>
</dbReference>
<accession>A0ABR7IT96</accession>
<evidence type="ECO:0000313" key="5">
    <source>
        <dbReference type="Proteomes" id="UP000649151"/>
    </source>
</evidence>
<dbReference type="InterPro" id="IPR051257">
    <property type="entry name" value="Diverse_CBS-Domain"/>
</dbReference>
<proteinExistence type="predicted"/>
<dbReference type="SUPFAM" id="SSF54631">
    <property type="entry name" value="CBS-domain pair"/>
    <property type="match status" value="1"/>
</dbReference>
<comment type="caution">
    <text evidence="4">The sequence shown here is derived from an EMBL/GenBank/DDBJ whole genome shotgun (WGS) entry which is preliminary data.</text>
</comment>
<dbReference type="InterPro" id="IPR046342">
    <property type="entry name" value="CBS_dom_sf"/>
</dbReference>
<dbReference type="SMART" id="SM00116">
    <property type="entry name" value="CBS"/>
    <property type="match status" value="2"/>
</dbReference>
<dbReference type="Proteomes" id="UP000649151">
    <property type="component" value="Unassembled WGS sequence"/>
</dbReference>
<evidence type="ECO:0000256" key="2">
    <source>
        <dbReference type="PROSITE-ProRule" id="PRU00703"/>
    </source>
</evidence>
<dbReference type="InterPro" id="IPR000644">
    <property type="entry name" value="CBS_dom"/>
</dbReference>
<gene>
    <name evidence="4" type="ORF">H8Z77_10070</name>
</gene>
<evidence type="ECO:0000313" key="4">
    <source>
        <dbReference type="EMBL" id="MBC5788350.1"/>
    </source>
</evidence>
<dbReference type="PROSITE" id="PS51371">
    <property type="entry name" value="CBS"/>
    <property type="match status" value="2"/>
</dbReference>
<protein>
    <submittedName>
        <fullName evidence="4">CBS domain-containing protein</fullName>
    </submittedName>
</protein>
<evidence type="ECO:0000256" key="1">
    <source>
        <dbReference type="ARBA" id="ARBA00023122"/>
    </source>
</evidence>
<organism evidence="4 5">
    <name type="scientific">Clostridium facile</name>
    <dbReference type="NCBI Taxonomy" id="2763035"/>
    <lineage>
        <taxon>Bacteria</taxon>
        <taxon>Bacillati</taxon>
        <taxon>Bacillota</taxon>
        <taxon>Clostridia</taxon>
        <taxon>Eubacteriales</taxon>
        <taxon>Clostridiaceae</taxon>
        <taxon>Clostridium</taxon>
    </lineage>
</organism>
<dbReference type="Gene3D" id="3.10.580.10">
    <property type="entry name" value="CBS-domain"/>
    <property type="match status" value="1"/>
</dbReference>
<keyword evidence="5" id="KW-1185">Reference proteome</keyword>
<dbReference type="PANTHER" id="PTHR43080">
    <property type="entry name" value="CBS DOMAIN-CONTAINING PROTEIN CBSX3, MITOCHONDRIAL"/>
    <property type="match status" value="1"/>
</dbReference>
<dbReference type="RefSeq" id="WP_186996921.1">
    <property type="nucleotide sequence ID" value="NZ_JACOQK010000001.1"/>
</dbReference>
<name>A0ABR7IT96_9CLOT</name>
<dbReference type="CDD" id="cd04622">
    <property type="entry name" value="CBS_pair_HRP1_like"/>
    <property type="match status" value="1"/>
</dbReference>
<sequence>MLIKDVMSRHIAIVGEETTIADTAVLMEEYDIGVVPVVEQKQLLGVVTDRDIVLRCVAKGKDITQTKVKEVMSKNMVSVSPDQPLDMALQAMAGRQVKRLAVTDQGKLAGVISLSDIARIRSSAETSWALTEISMP</sequence>
<keyword evidence="1 2" id="KW-0129">CBS domain</keyword>
<feature type="domain" description="CBS" evidence="3">
    <location>
        <begin position="7"/>
        <end position="63"/>
    </location>
</feature>